<dbReference type="InterPro" id="IPR036282">
    <property type="entry name" value="Glutathione-S-Trfase_C_sf"/>
</dbReference>
<dbReference type="SUPFAM" id="SSF47616">
    <property type="entry name" value="GST C-terminal domain-like"/>
    <property type="match status" value="1"/>
</dbReference>
<proteinExistence type="predicted"/>
<gene>
    <name evidence="1" type="ORF">P3X46_023264</name>
</gene>
<organism evidence="1 2">
    <name type="scientific">Hevea brasiliensis</name>
    <name type="common">Para rubber tree</name>
    <name type="synonym">Siphonia brasiliensis</name>
    <dbReference type="NCBI Taxonomy" id="3981"/>
    <lineage>
        <taxon>Eukaryota</taxon>
        <taxon>Viridiplantae</taxon>
        <taxon>Streptophyta</taxon>
        <taxon>Embryophyta</taxon>
        <taxon>Tracheophyta</taxon>
        <taxon>Spermatophyta</taxon>
        <taxon>Magnoliopsida</taxon>
        <taxon>eudicotyledons</taxon>
        <taxon>Gunneridae</taxon>
        <taxon>Pentapetalae</taxon>
        <taxon>rosids</taxon>
        <taxon>fabids</taxon>
        <taxon>Malpighiales</taxon>
        <taxon>Euphorbiaceae</taxon>
        <taxon>Crotonoideae</taxon>
        <taxon>Micrandreae</taxon>
        <taxon>Hevea</taxon>
    </lineage>
</organism>
<evidence type="ECO:0000313" key="2">
    <source>
        <dbReference type="Proteomes" id="UP001174677"/>
    </source>
</evidence>
<sequence>MNIFEEEMKKLLPDGVPIIQVDNLGLLDILVSVTFSAYEAREEVSGVKILNPERNPFIFSWVTTLKQLPIVKELLPPHDKPVGLIRFVRKMSLKSSA</sequence>
<reference evidence="1" key="1">
    <citation type="journal article" date="2023" name="Plant Biotechnol. J.">
        <title>Chromosome-level wild Hevea brasiliensis genome provides new tools for genomic-assisted breeding and valuable loci to elevate rubber yield.</title>
        <authorList>
            <person name="Cheng H."/>
            <person name="Song X."/>
            <person name="Hu Y."/>
            <person name="Wu T."/>
            <person name="Yang Q."/>
            <person name="An Z."/>
            <person name="Feng S."/>
            <person name="Deng Z."/>
            <person name="Wu W."/>
            <person name="Zeng X."/>
            <person name="Tu M."/>
            <person name="Wang X."/>
            <person name="Huang H."/>
        </authorList>
    </citation>
    <scope>NUCLEOTIDE SEQUENCE</scope>
    <source>
        <strain evidence="1">MT/VB/25A 57/8</strain>
    </source>
</reference>
<name>A0ABQ9LDU0_HEVBR</name>
<comment type="caution">
    <text evidence="1">The sequence shown here is derived from an EMBL/GenBank/DDBJ whole genome shotgun (WGS) entry which is preliminary data.</text>
</comment>
<keyword evidence="2" id="KW-1185">Reference proteome</keyword>
<dbReference type="EMBL" id="JARPOI010000013">
    <property type="protein sequence ID" value="KAJ9163615.1"/>
    <property type="molecule type" value="Genomic_DNA"/>
</dbReference>
<accession>A0ABQ9LDU0</accession>
<dbReference type="Gene3D" id="1.20.1050.10">
    <property type="match status" value="1"/>
</dbReference>
<evidence type="ECO:0008006" key="3">
    <source>
        <dbReference type="Google" id="ProtNLM"/>
    </source>
</evidence>
<dbReference type="Proteomes" id="UP001174677">
    <property type="component" value="Chromosome 13"/>
</dbReference>
<evidence type="ECO:0000313" key="1">
    <source>
        <dbReference type="EMBL" id="KAJ9163615.1"/>
    </source>
</evidence>
<protein>
    <recommendedName>
        <fullName evidence="3">GST C-terminal domain-containing protein</fullName>
    </recommendedName>
</protein>